<keyword evidence="1" id="KW-0812">Transmembrane</keyword>
<evidence type="ECO:0000313" key="3">
    <source>
        <dbReference type="Proteomes" id="UP000322873"/>
    </source>
</evidence>
<accession>A0A5M9JXW9</accession>
<feature type="transmembrane region" description="Helical" evidence="1">
    <location>
        <begin position="166"/>
        <end position="187"/>
    </location>
</feature>
<reference evidence="2 3" key="1">
    <citation type="submission" date="2019-06" db="EMBL/GenBank/DDBJ databases">
        <title>Genome Sequence of the Brown Rot Fungal Pathogen Monilinia fructicola.</title>
        <authorList>
            <person name="De Miccolis Angelini R.M."/>
            <person name="Landi L."/>
            <person name="Abate D."/>
            <person name="Pollastro S."/>
            <person name="Romanazzi G."/>
            <person name="Faretra F."/>
        </authorList>
    </citation>
    <scope>NUCLEOTIDE SEQUENCE [LARGE SCALE GENOMIC DNA]</scope>
    <source>
        <strain evidence="2 3">Mfrc123</strain>
    </source>
</reference>
<sequence>MSSLRMLKIDGIEEFLANDDDELDEVEDEDVDVDEDEDEDSFSYAYAHAGEDVVIPIYENDWKIEIEAGAPLSDFIVDLAIGTIPLIEERVQVQVWWSRCMYGGYWIRIGSPKDLVGHLQTKHEVRPRRLSERLVGWLYRFRSNSRTLIILRISMRYSRKRKRYGMVWYGMVWSFFSCLWHCCDYPFGTDGMGQLISKSGQECGFKG</sequence>
<evidence type="ECO:0000313" key="2">
    <source>
        <dbReference type="EMBL" id="KAA8574378.1"/>
    </source>
</evidence>
<keyword evidence="1" id="KW-0472">Membrane</keyword>
<proteinExistence type="predicted"/>
<gene>
    <name evidence="2" type="ORF">EYC84_005857</name>
</gene>
<dbReference type="AlphaFoldDB" id="A0A5M9JXW9"/>
<dbReference type="Proteomes" id="UP000322873">
    <property type="component" value="Unassembled WGS sequence"/>
</dbReference>
<evidence type="ECO:0000256" key="1">
    <source>
        <dbReference type="SAM" id="Phobius"/>
    </source>
</evidence>
<keyword evidence="1" id="KW-1133">Transmembrane helix</keyword>
<protein>
    <submittedName>
        <fullName evidence="2">Uncharacterized protein</fullName>
    </submittedName>
</protein>
<name>A0A5M9JXW9_MONFR</name>
<comment type="caution">
    <text evidence="2">The sequence shown here is derived from an EMBL/GenBank/DDBJ whole genome shotgun (WGS) entry which is preliminary data.</text>
</comment>
<dbReference type="EMBL" id="VICG01000003">
    <property type="protein sequence ID" value="KAA8574378.1"/>
    <property type="molecule type" value="Genomic_DNA"/>
</dbReference>
<organism evidence="2 3">
    <name type="scientific">Monilinia fructicola</name>
    <name type="common">Brown rot fungus</name>
    <name type="synonym">Ciboria fructicola</name>
    <dbReference type="NCBI Taxonomy" id="38448"/>
    <lineage>
        <taxon>Eukaryota</taxon>
        <taxon>Fungi</taxon>
        <taxon>Dikarya</taxon>
        <taxon>Ascomycota</taxon>
        <taxon>Pezizomycotina</taxon>
        <taxon>Leotiomycetes</taxon>
        <taxon>Helotiales</taxon>
        <taxon>Sclerotiniaceae</taxon>
        <taxon>Monilinia</taxon>
    </lineage>
</organism>
<keyword evidence="3" id="KW-1185">Reference proteome</keyword>